<dbReference type="PANTHER" id="PTHR43364:SF1">
    <property type="entry name" value="OXIDOREDUCTASE YDHF"/>
    <property type="match status" value="1"/>
</dbReference>
<dbReference type="RefSeq" id="WP_090836860.1">
    <property type="nucleotide sequence ID" value="NZ_FORM01000001.1"/>
</dbReference>
<name>A0A1I3J8Z2_9FLAO</name>
<dbReference type="STRING" id="1144750.SAMN05443431_101306"/>
<reference evidence="3" key="1">
    <citation type="submission" date="2016-10" db="EMBL/GenBank/DDBJ databases">
        <authorList>
            <person name="Varghese N."/>
            <person name="Submissions S."/>
        </authorList>
    </citation>
    <scope>NUCLEOTIDE SEQUENCE [LARGE SCALE GENOMIC DNA]</scope>
    <source>
        <strain evidence="3">DSM 28881</strain>
    </source>
</reference>
<dbReference type="InterPro" id="IPR050523">
    <property type="entry name" value="AKR_Detox_Biosynth"/>
</dbReference>
<protein>
    <submittedName>
        <fullName evidence="2">Predicted oxidoreductase</fullName>
    </submittedName>
</protein>
<dbReference type="AlphaFoldDB" id="A0A1I3J8Z2"/>
<dbReference type="EMBL" id="FORM01000001">
    <property type="protein sequence ID" value="SFI56727.1"/>
    <property type="molecule type" value="Genomic_DNA"/>
</dbReference>
<evidence type="ECO:0000259" key="1">
    <source>
        <dbReference type="Pfam" id="PF00248"/>
    </source>
</evidence>
<proteinExistence type="predicted"/>
<evidence type="ECO:0000313" key="2">
    <source>
        <dbReference type="EMBL" id="SFI56727.1"/>
    </source>
</evidence>
<feature type="domain" description="NADP-dependent oxidoreductase" evidence="1">
    <location>
        <begin position="9"/>
        <end position="278"/>
    </location>
</feature>
<dbReference type="PANTHER" id="PTHR43364">
    <property type="entry name" value="NADH-SPECIFIC METHYLGLYOXAL REDUCTASE-RELATED"/>
    <property type="match status" value="1"/>
</dbReference>
<dbReference type="InterPro" id="IPR036812">
    <property type="entry name" value="NAD(P)_OxRdtase_dom_sf"/>
</dbReference>
<gene>
    <name evidence="2" type="ORF">SAMN05443431_101306</name>
</gene>
<keyword evidence="3" id="KW-1185">Reference proteome</keyword>
<dbReference type="Pfam" id="PF00248">
    <property type="entry name" value="Aldo_ket_red"/>
    <property type="match status" value="1"/>
</dbReference>
<dbReference type="GO" id="GO:0005829">
    <property type="term" value="C:cytosol"/>
    <property type="evidence" value="ECO:0007669"/>
    <property type="project" value="TreeGrafter"/>
</dbReference>
<dbReference type="SUPFAM" id="SSF51430">
    <property type="entry name" value="NAD(P)-linked oxidoreductase"/>
    <property type="match status" value="1"/>
</dbReference>
<dbReference type="Gene3D" id="3.20.20.100">
    <property type="entry name" value="NADP-dependent oxidoreductase domain"/>
    <property type="match status" value="1"/>
</dbReference>
<organism evidence="2 3">
    <name type="scientific">Olleya namhaensis</name>
    <dbReference type="NCBI Taxonomy" id="1144750"/>
    <lineage>
        <taxon>Bacteria</taxon>
        <taxon>Pseudomonadati</taxon>
        <taxon>Bacteroidota</taxon>
        <taxon>Flavobacteriia</taxon>
        <taxon>Flavobacteriales</taxon>
        <taxon>Flavobacteriaceae</taxon>
    </lineage>
</organism>
<dbReference type="CDD" id="cd19092">
    <property type="entry name" value="AKR_BsYcsN_EcYdhF-like"/>
    <property type="match status" value="1"/>
</dbReference>
<dbReference type="InterPro" id="IPR023210">
    <property type="entry name" value="NADP_OxRdtase_dom"/>
</dbReference>
<accession>A0A1I3J8Z2</accession>
<dbReference type="Proteomes" id="UP000199559">
    <property type="component" value="Unassembled WGS sequence"/>
</dbReference>
<sequence length="291" mass="33149">MTKNKYSKVIAGTMTWGQWGKQLDKKAFIQLMHHCIENQITTFDHADIYGDYTTEAQFGNAFAESSINRDNIQLISKCGIQYIGQTRPENQVKHYNYSKDYIIWSTEQSLKNLKTDYLDLLLLHRPSPLLNPEEVAEAITILKQQGKIKDFGVSNFTASQTDLLSKHTAVSVNQIEFSLTQHTAMHDGILDHMQLNNTQPMCWSPLGSVFREDTEQTRRIHKQLGLLLQKYNATEDQLLLAWILKHPANIKPVVGTTNTKRLTDAIAATHITLELEDWFSILVASQGHKVP</sequence>
<evidence type="ECO:0000313" key="3">
    <source>
        <dbReference type="Proteomes" id="UP000199559"/>
    </source>
</evidence>